<organism evidence="13 14">
    <name type="scientific">Azospirillum aestuarii</name>
    <dbReference type="NCBI Taxonomy" id="2802052"/>
    <lineage>
        <taxon>Bacteria</taxon>
        <taxon>Pseudomonadati</taxon>
        <taxon>Pseudomonadota</taxon>
        <taxon>Alphaproteobacteria</taxon>
        <taxon>Rhodospirillales</taxon>
        <taxon>Azospirillaceae</taxon>
        <taxon>Azospirillum</taxon>
    </lineage>
</organism>
<comment type="caution">
    <text evidence="13">The sequence shown here is derived from an EMBL/GenBank/DDBJ whole genome shotgun (WGS) entry which is preliminary data.</text>
</comment>
<keyword evidence="6 12" id="KW-0812">Transmembrane</keyword>
<evidence type="ECO:0000256" key="2">
    <source>
        <dbReference type="ARBA" id="ARBA00009819"/>
    </source>
</evidence>
<dbReference type="RefSeq" id="WP_200484289.1">
    <property type="nucleotide sequence ID" value="NZ_JAEPIV010000001.1"/>
</dbReference>
<feature type="transmembrane region" description="Helical" evidence="12">
    <location>
        <begin position="55"/>
        <end position="76"/>
    </location>
</feature>
<evidence type="ECO:0000256" key="9">
    <source>
        <dbReference type="ARBA" id="ARBA00022989"/>
    </source>
</evidence>
<dbReference type="PANTHER" id="PTHR30365:SF14">
    <property type="entry name" value="CYTOCHROME BD MENAQUINOL OXIDASE SUBUNIT I-RELATED"/>
    <property type="match status" value="1"/>
</dbReference>
<keyword evidence="10 12" id="KW-0408">Iron</keyword>
<feature type="transmembrane region" description="Helical" evidence="12">
    <location>
        <begin position="183"/>
        <end position="207"/>
    </location>
</feature>
<evidence type="ECO:0000256" key="5">
    <source>
        <dbReference type="ARBA" id="ARBA00022617"/>
    </source>
</evidence>
<feature type="transmembrane region" description="Helical" evidence="12">
    <location>
        <begin position="125"/>
        <end position="146"/>
    </location>
</feature>
<evidence type="ECO:0000256" key="11">
    <source>
        <dbReference type="ARBA" id="ARBA00023136"/>
    </source>
</evidence>
<proteinExistence type="inferred from homology"/>
<comment type="similarity">
    <text evidence="2 12">Belongs to the cytochrome ubiquinol oxidase subunit 1 family.</text>
</comment>
<feature type="transmembrane region" description="Helical" evidence="12">
    <location>
        <begin position="354"/>
        <end position="375"/>
    </location>
</feature>
<dbReference type="Pfam" id="PF01654">
    <property type="entry name" value="Cyt_bd_oxida_I"/>
    <property type="match status" value="1"/>
</dbReference>
<sequence>MDLDPLLLSRIQFAFVISFHILFPSFTVGLACWIAVLEARWLMTGKALYRSLSEFWTRIFAISFGMGVVSGIVMTYQFGTNWSRWSDIVGNVLGPLIQYEVVTAFFLEAAFLGILLFGRDRVPRGVHFLAAVLVAAGTVLSSFWILSANSWMHTPAGAELRDGRFFVTDWWAVVFNPSFPYRLAHMLTAMFLTTGFVVAGISAFYLLRNRFLEHARVGLSMSLALITVLAPLQIFLGDLHGLNTLEHQPAKIAAMEGHWEGGARAPLILFAIPDNEAEANHAEIAIPALSSLILTHEWDGVVPGLKSFPVEDRPNPEILFWTFRIMVAIGMVMLTVALIHLVQRVRGKLYSPNWFHKLLVGCMPLGFIAILAGWFTTEIGRQPWVVYGMIRTADAVTPALTGGAVLTSLIVFMVVYAIIYGAGTYYLFRLLTIGPARLIDEDLEIPAVAQGHQPKRPLSVPGESIEPAE</sequence>
<evidence type="ECO:0000313" key="14">
    <source>
        <dbReference type="Proteomes" id="UP000654452"/>
    </source>
</evidence>
<evidence type="ECO:0000256" key="4">
    <source>
        <dbReference type="ARBA" id="ARBA00022475"/>
    </source>
</evidence>
<evidence type="ECO:0000313" key="13">
    <source>
        <dbReference type="EMBL" id="MBK4718134.1"/>
    </source>
</evidence>
<evidence type="ECO:0000256" key="10">
    <source>
        <dbReference type="ARBA" id="ARBA00023004"/>
    </source>
</evidence>
<evidence type="ECO:0000256" key="1">
    <source>
        <dbReference type="ARBA" id="ARBA00004651"/>
    </source>
</evidence>
<feature type="transmembrane region" description="Helical" evidence="12">
    <location>
        <begin position="12"/>
        <end position="34"/>
    </location>
</feature>
<keyword evidence="5 12" id="KW-0349">Heme</keyword>
<dbReference type="InterPro" id="IPR002585">
    <property type="entry name" value="Cyt-d_ubiquinol_oxidase_su_1"/>
</dbReference>
<feature type="transmembrane region" description="Helical" evidence="12">
    <location>
        <begin position="219"/>
        <end position="236"/>
    </location>
</feature>
<protein>
    <submittedName>
        <fullName evidence="13">Cytochrome ubiquinol oxidase subunit I</fullName>
    </submittedName>
</protein>
<gene>
    <name evidence="13" type="ORF">JJL56_04555</name>
</gene>
<keyword evidence="3 12" id="KW-0813">Transport</keyword>
<keyword evidence="9 12" id="KW-1133">Transmembrane helix</keyword>
<feature type="transmembrane region" description="Helical" evidence="12">
    <location>
        <begin position="395"/>
        <end position="428"/>
    </location>
</feature>
<evidence type="ECO:0000256" key="7">
    <source>
        <dbReference type="ARBA" id="ARBA00022723"/>
    </source>
</evidence>
<name>A0ABS1HTK5_9PROT</name>
<evidence type="ECO:0000256" key="6">
    <source>
        <dbReference type="ARBA" id="ARBA00022692"/>
    </source>
</evidence>
<dbReference type="EMBL" id="JAEPIV010000001">
    <property type="protein sequence ID" value="MBK4718134.1"/>
    <property type="molecule type" value="Genomic_DNA"/>
</dbReference>
<accession>A0ABS1HTK5</accession>
<feature type="transmembrane region" description="Helical" evidence="12">
    <location>
        <begin position="318"/>
        <end position="342"/>
    </location>
</feature>
<keyword evidence="14" id="KW-1185">Reference proteome</keyword>
<evidence type="ECO:0000256" key="12">
    <source>
        <dbReference type="PIRNR" id="PIRNR006446"/>
    </source>
</evidence>
<reference evidence="13 14" key="1">
    <citation type="submission" date="2021-01" db="EMBL/GenBank/DDBJ databases">
        <title>Azospirillum sp. YIM DDC1 draft genome.</title>
        <authorList>
            <person name="Wang Y.-X."/>
        </authorList>
    </citation>
    <scope>NUCLEOTIDE SEQUENCE [LARGE SCALE GENOMIC DNA]</scope>
    <source>
        <strain evidence="13 14">YIM DDC1</strain>
    </source>
</reference>
<comment type="subcellular location">
    <subcellularLocation>
        <location evidence="12">Cell inner membrane</location>
    </subcellularLocation>
    <subcellularLocation>
        <location evidence="1">Cell membrane</location>
        <topology evidence="1">Multi-pass membrane protein</topology>
    </subcellularLocation>
</comment>
<dbReference type="PIRSF" id="PIRSF006446">
    <property type="entry name" value="Cyt_quinol_oxidase_1"/>
    <property type="match status" value="1"/>
</dbReference>
<dbReference type="Proteomes" id="UP000654452">
    <property type="component" value="Unassembled WGS sequence"/>
</dbReference>
<keyword evidence="4 12" id="KW-1003">Cell membrane</keyword>
<keyword evidence="8 12" id="KW-0249">Electron transport</keyword>
<dbReference type="PANTHER" id="PTHR30365">
    <property type="entry name" value="CYTOCHROME D UBIQUINOL OXIDASE"/>
    <property type="match status" value="1"/>
</dbReference>
<keyword evidence="7 12" id="KW-0479">Metal-binding</keyword>
<keyword evidence="11 12" id="KW-0472">Membrane</keyword>
<evidence type="ECO:0000256" key="3">
    <source>
        <dbReference type="ARBA" id="ARBA00022448"/>
    </source>
</evidence>
<evidence type="ECO:0000256" key="8">
    <source>
        <dbReference type="ARBA" id="ARBA00022982"/>
    </source>
</evidence>
<feature type="transmembrane region" description="Helical" evidence="12">
    <location>
        <begin position="96"/>
        <end position="118"/>
    </location>
</feature>